<accession>A0ABS5C9Q5</accession>
<keyword evidence="2" id="KW-1185">Reference proteome</keyword>
<name>A0ABS5C9Q5_9BACL</name>
<dbReference type="Proteomes" id="UP000673394">
    <property type="component" value="Unassembled WGS sequence"/>
</dbReference>
<sequence>MTNKEQFHCVGCGGTLTSMEAELVFLTGFYRVIHPLGLCKACFIPFQESEQQRNSPSAAAPNLTVLDEFEFNRSYTPDHLLVTHT</sequence>
<proteinExistence type="predicted"/>
<dbReference type="EMBL" id="JAGKSP010000002">
    <property type="protein sequence ID" value="MBP3962382.1"/>
    <property type="molecule type" value="Genomic_DNA"/>
</dbReference>
<protein>
    <submittedName>
        <fullName evidence="1">Uncharacterized protein</fullName>
    </submittedName>
</protein>
<gene>
    <name evidence="1" type="ORF">I8J30_06655</name>
</gene>
<comment type="caution">
    <text evidence="1">The sequence shown here is derived from an EMBL/GenBank/DDBJ whole genome shotgun (WGS) entry which is preliminary data.</text>
</comment>
<evidence type="ECO:0000313" key="2">
    <source>
        <dbReference type="Proteomes" id="UP000673394"/>
    </source>
</evidence>
<evidence type="ECO:0000313" key="1">
    <source>
        <dbReference type="EMBL" id="MBP3962382.1"/>
    </source>
</evidence>
<dbReference type="RefSeq" id="WP_210656544.1">
    <property type="nucleotide sequence ID" value="NZ_JAGKSP010000002.1"/>
</dbReference>
<organism evidence="1 2">
    <name type="scientific">Paenibacillus lignilyticus</name>
    <dbReference type="NCBI Taxonomy" id="1172615"/>
    <lineage>
        <taxon>Bacteria</taxon>
        <taxon>Bacillati</taxon>
        <taxon>Bacillota</taxon>
        <taxon>Bacilli</taxon>
        <taxon>Bacillales</taxon>
        <taxon>Paenibacillaceae</taxon>
        <taxon>Paenibacillus</taxon>
    </lineage>
</organism>
<reference evidence="1 2" key="1">
    <citation type="submission" date="2021-04" db="EMBL/GenBank/DDBJ databases">
        <title>Paenibacillus sp. DLE-14 whole genome sequence.</title>
        <authorList>
            <person name="Ham Y.J."/>
        </authorList>
    </citation>
    <scope>NUCLEOTIDE SEQUENCE [LARGE SCALE GENOMIC DNA]</scope>
    <source>
        <strain evidence="1 2">DLE-14</strain>
    </source>
</reference>